<protein>
    <submittedName>
        <fullName evidence="2">EscU/YscU/HrcU family type III secretion system export apparatus switch protein</fullName>
    </submittedName>
</protein>
<comment type="similarity">
    <text evidence="1">Belongs to the type III secretion exporter family.</text>
</comment>
<dbReference type="PANTHER" id="PTHR30531:SF12">
    <property type="entry name" value="FLAGELLAR BIOSYNTHETIC PROTEIN FLHB"/>
    <property type="match status" value="1"/>
</dbReference>
<dbReference type="InterPro" id="IPR006135">
    <property type="entry name" value="T3SS_substrate_exporter"/>
</dbReference>
<organism evidence="2 3">
    <name type="scientific">Desulfatitalea alkaliphila</name>
    <dbReference type="NCBI Taxonomy" id="2929485"/>
    <lineage>
        <taxon>Bacteria</taxon>
        <taxon>Pseudomonadati</taxon>
        <taxon>Thermodesulfobacteriota</taxon>
        <taxon>Desulfobacteria</taxon>
        <taxon>Desulfobacterales</taxon>
        <taxon>Desulfosarcinaceae</taxon>
        <taxon>Desulfatitalea</taxon>
    </lineage>
</organism>
<dbReference type="PANTHER" id="PTHR30531">
    <property type="entry name" value="FLAGELLAR BIOSYNTHETIC PROTEIN FLHB"/>
    <property type="match status" value="1"/>
</dbReference>
<dbReference type="EMBL" id="JALJRB010000007">
    <property type="protein sequence ID" value="MCJ8500556.1"/>
    <property type="molecule type" value="Genomic_DNA"/>
</dbReference>
<dbReference type="RefSeq" id="WP_246905273.1">
    <property type="nucleotide sequence ID" value="NZ_JALJRB010000007.1"/>
</dbReference>
<name>A0AA41R2M9_9BACT</name>
<accession>A0AA41R2M9</accession>
<proteinExistence type="inferred from homology"/>
<dbReference type="GO" id="GO:0005886">
    <property type="term" value="C:plasma membrane"/>
    <property type="evidence" value="ECO:0007669"/>
    <property type="project" value="TreeGrafter"/>
</dbReference>
<evidence type="ECO:0000256" key="1">
    <source>
        <dbReference type="ARBA" id="ARBA00010690"/>
    </source>
</evidence>
<dbReference type="InterPro" id="IPR029025">
    <property type="entry name" value="T3SS_substrate_exporter_C"/>
</dbReference>
<dbReference type="Pfam" id="PF01312">
    <property type="entry name" value="Bac_export_2"/>
    <property type="match status" value="1"/>
</dbReference>
<keyword evidence="3" id="KW-1185">Reference proteome</keyword>
<evidence type="ECO:0000313" key="2">
    <source>
        <dbReference type="EMBL" id="MCJ8500556.1"/>
    </source>
</evidence>
<dbReference type="SUPFAM" id="SSF160544">
    <property type="entry name" value="EscU C-terminal domain-like"/>
    <property type="match status" value="1"/>
</dbReference>
<sequence>MKTPEQPKKAAALRYDTKGDHAPKVVAKGRGKMAERIVALAREHQVPLVEDRNLVQMLEALDLDTEIPATLYQAVAEVLVFVYRMNQQQ</sequence>
<dbReference type="AlphaFoldDB" id="A0AA41R2M9"/>
<dbReference type="Proteomes" id="UP001165427">
    <property type="component" value="Unassembled WGS sequence"/>
</dbReference>
<reference evidence="2" key="1">
    <citation type="submission" date="2022-04" db="EMBL/GenBank/DDBJ databases">
        <title>Desulfatitalea alkaliphila sp. nov., a novel anaerobic sulfate-reducing bacterium isolated from terrestrial mud volcano, Taman Peninsula, Russia.</title>
        <authorList>
            <person name="Khomyakova M.A."/>
            <person name="Merkel A.Y."/>
            <person name="Slobodkin A.I."/>
        </authorList>
    </citation>
    <scope>NUCLEOTIDE SEQUENCE</scope>
    <source>
        <strain evidence="2">M08but</strain>
    </source>
</reference>
<gene>
    <name evidence="2" type="ORF">MRX98_08225</name>
</gene>
<dbReference type="GO" id="GO:0009306">
    <property type="term" value="P:protein secretion"/>
    <property type="evidence" value="ECO:0007669"/>
    <property type="project" value="InterPro"/>
</dbReference>
<comment type="caution">
    <text evidence="2">The sequence shown here is derived from an EMBL/GenBank/DDBJ whole genome shotgun (WGS) entry which is preliminary data.</text>
</comment>
<evidence type="ECO:0000313" key="3">
    <source>
        <dbReference type="Proteomes" id="UP001165427"/>
    </source>
</evidence>
<dbReference type="Gene3D" id="3.40.1690.10">
    <property type="entry name" value="secretion proteins EscU"/>
    <property type="match status" value="1"/>
</dbReference>